<accession>A0A2P8D1L3</accession>
<dbReference type="OrthoDB" id="1522982at2"/>
<dbReference type="RefSeq" id="WP_106523714.1">
    <property type="nucleotide sequence ID" value="NZ_PYGD01000006.1"/>
</dbReference>
<dbReference type="EMBL" id="PYGD01000006">
    <property type="protein sequence ID" value="PSK91105.1"/>
    <property type="molecule type" value="Genomic_DNA"/>
</dbReference>
<keyword evidence="2" id="KW-0732">Signal</keyword>
<keyword evidence="4" id="KW-1185">Reference proteome</keyword>
<evidence type="ECO:0000256" key="2">
    <source>
        <dbReference type="SAM" id="SignalP"/>
    </source>
</evidence>
<gene>
    <name evidence="3" type="ORF">B0I18_106116</name>
</gene>
<dbReference type="PROSITE" id="PS51257">
    <property type="entry name" value="PROKAR_LIPOPROTEIN"/>
    <property type="match status" value="1"/>
</dbReference>
<feature type="region of interest" description="Disordered" evidence="1">
    <location>
        <begin position="268"/>
        <end position="288"/>
    </location>
</feature>
<organism evidence="3 4">
    <name type="scientific">Taibaiella chishuiensis</name>
    <dbReference type="NCBI Taxonomy" id="1434707"/>
    <lineage>
        <taxon>Bacteria</taxon>
        <taxon>Pseudomonadati</taxon>
        <taxon>Bacteroidota</taxon>
        <taxon>Chitinophagia</taxon>
        <taxon>Chitinophagales</taxon>
        <taxon>Chitinophagaceae</taxon>
        <taxon>Taibaiella</taxon>
    </lineage>
</organism>
<comment type="caution">
    <text evidence="3">The sequence shown here is derived from an EMBL/GenBank/DDBJ whole genome shotgun (WGS) entry which is preliminary data.</text>
</comment>
<name>A0A2P8D1L3_9BACT</name>
<evidence type="ECO:0000313" key="3">
    <source>
        <dbReference type="EMBL" id="PSK91105.1"/>
    </source>
</evidence>
<evidence type="ECO:0000256" key="1">
    <source>
        <dbReference type="SAM" id="MobiDB-lite"/>
    </source>
</evidence>
<dbReference type="Proteomes" id="UP000240572">
    <property type="component" value="Unassembled WGS sequence"/>
</dbReference>
<dbReference type="AlphaFoldDB" id="A0A2P8D1L3"/>
<sequence length="288" mass="31093">MLLKPFAAVIAALLSCSIFVQAIGMPAACLSSSNTEQPEVADSLPSGRAALQAIVDAGFPVDQRGSRQARFIDAATKLGDQYAAMYRRNHADADLVKAVYYYELVSGLRNGIDSELGDQVILIRARNKVCKQLALWYETGVLPADNIGSLYVGHVVDVRNLSLDNTCMGSIADTGGLSLQFIYGNAQLVQDAQKGLRHALRLAADTAPGRKIVISGNPGNSRLETQLAWERMKTITGFLVDNGWSADRIILNYGQTVLPGRVQLRLSDDGEDGPAALPPPAPRIWEEE</sequence>
<proteinExistence type="predicted"/>
<evidence type="ECO:0008006" key="5">
    <source>
        <dbReference type="Google" id="ProtNLM"/>
    </source>
</evidence>
<feature type="signal peptide" evidence="2">
    <location>
        <begin position="1"/>
        <end position="22"/>
    </location>
</feature>
<evidence type="ECO:0000313" key="4">
    <source>
        <dbReference type="Proteomes" id="UP000240572"/>
    </source>
</evidence>
<protein>
    <recommendedName>
        <fullName evidence="5">OmpA family protein</fullName>
    </recommendedName>
</protein>
<reference evidence="3 4" key="1">
    <citation type="submission" date="2018-03" db="EMBL/GenBank/DDBJ databases">
        <title>Genomic Encyclopedia of Type Strains, Phase III (KMG-III): the genomes of soil and plant-associated and newly described type strains.</title>
        <authorList>
            <person name="Whitman W."/>
        </authorList>
    </citation>
    <scope>NUCLEOTIDE SEQUENCE [LARGE SCALE GENOMIC DNA]</scope>
    <source>
        <strain evidence="3 4">CGMCC 1.12700</strain>
    </source>
</reference>
<feature type="chain" id="PRO_5015187977" description="OmpA family protein" evidence="2">
    <location>
        <begin position="23"/>
        <end position="288"/>
    </location>
</feature>